<accession>A0A3N2DDC0</accession>
<dbReference type="RefSeq" id="WP_123739766.1">
    <property type="nucleotide sequence ID" value="NZ_RKHQ01000001.1"/>
</dbReference>
<protein>
    <submittedName>
        <fullName evidence="1">ROS/MUCR transcriptional regulator protein</fullName>
    </submittedName>
</protein>
<dbReference type="GO" id="GO:0008270">
    <property type="term" value="F:zinc ion binding"/>
    <property type="evidence" value="ECO:0007669"/>
    <property type="project" value="InterPro"/>
</dbReference>
<dbReference type="EMBL" id="RKHQ01000001">
    <property type="protein sequence ID" value="ROR97773.1"/>
    <property type="molecule type" value="Genomic_DNA"/>
</dbReference>
<name>A0A3N2DDC0_9MICO</name>
<gene>
    <name evidence="1" type="ORF">EDD28_2381</name>
    <name evidence="2" type="ORF">EDD28_2462</name>
</gene>
<sequence>MSVDDRLTCELCGRRYANLGGHVVRSHAMTVREYQLMHGLPVSRGLVSDSLRARHAARQRRIMAGPEGERLQAGIADKAGAAAVRDPEVMRRAAVARAPQAAPKIAATLRAKVPPLVCVVCGREHRPGDRRTLTCSPECRSTWQAQRVARGPRDPDRVARMRAMREAGASYAEIGRAYGITGQTVRHHLTQA</sequence>
<organism evidence="1 3">
    <name type="scientific">Salana multivorans</name>
    <dbReference type="NCBI Taxonomy" id="120377"/>
    <lineage>
        <taxon>Bacteria</taxon>
        <taxon>Bacillati</taxon>
        <taxon>Actinomycetota</taxon>
        <taxon>Actinomycetes</taxon>
        <taxon>Micrococcales</taxon>
        <taxon>Beutenbergiaceae</taxon>
        <taxon>Salana</taxon>
    </lineage>
</organism>
<evidence type="ECO:0000313" key="3">
    <source>
        <dbReference type="Proteomes" id="UP000275356"/>
    </source>
</evidence>
<dbReference type="Proteomes" id="UP000275356">
    <property type="component" value="Unassembled WGS sequence"/>
</dbReference>
<proteinExistence type="predicted"/>
<keyword evidence="3" id="KW-1185">Reference proteome</keyword>
<dbReference type="AlphaFoldDB" id="A0A3N2DDC0"/>
<dbReference type="GO" id="GO:0006355">
    <property type="term" value="P:regulation of DNA-templated transcription"/>
    <property type="evidence" value="ECO:0007669"/>
    <property type="project" value="InterPro"/>
</dbReference>
<dbReference type="GO" id="GO:0003677">
    <property type="term" value="F:DNA binding"/>
    <property type="evidence" value="ECO:0007669"/>
    <property type="project" value="InterPro"/>
</dbReference>
<dbReference type="OrthoDB" id="3527949at2"/>
<comment type="caution">
    <text evidence="1">The sequence shown here is derived from an EMBL/GenBank/DDBJ whole genome shotgun (WGS) entry which is preliminary data.</text>
</comment>
<reference evidence="1 3" key="1">
    <citation type="submission" date="2018-11" db="EMBL/GenBank/DDBJ databases">
        <title>Sequencing the genomes of 1000 actinobacteria strains.</title>
        <authorList>
            <person name="Klenk H.-P."/>
        </authorList>
    </citation>
    <scope>NUCLEOTIDE SEQUENCE [LARGE SCALE GENOMIC DNA]</scope>
    <source>
        <strain evidence="1 3">DSM 13521</strain>
    </source>
</reference>
<evidence type="ECO:0000313" key="1">
    <source>
        <dbReference type="EMBL" id="ROR97773.1"/>
    </source>
</evidence>
<dbReference type="InterPro" id="IPR041920">
    <property type="entry name" value="ROS/MUCR_sf"/>
</dbReference>
<dbReference type="Gene3D" id="1.10.10.1550">
    <property type="entry name" value="ROS/MUCR transcriptional regulator protein"/>
    <property type="match status" value="1"/>
</dbReference>
<dbReference type="EMBL" id="RKHQ01000001">
    <property type="protein sequence ID" value="ROR97852.1"/>
    <property type="molecule type" value="Genomic_DNA"/>
</dbReference>
<evidence type="ECO:0000313" key="2">
    <source>
        <dbReference type="EMBL" id="ROR97852.1"/>
    </source>
</evidence>